<dbReference type="AlphaFoldDB" id="A0A8J5C6L8"/>
<evidence type="ECO:0000256" key="2">
    <source>
        <dbReference type="ARBA" id="ARBA00023015"/>
    </source>
</evidence>
<evidence type="ECO:0008006" key="12">
    <source>
        <dbReference type="Google" id="ProtNLM"/>
    </source>
</evidence>
<dbReference type="PANTHER" id="PTHR45764:SF76">
    <property type="entry name" value="OS02G0132500 PROTEIN"/>
    <property type="match status" value="1"/>
</dbReference>
<keyword evidence="4" id="KW-0804">Transcription</keyword>
<dbReference type="Proteomes" id="UP000734854">
    <property type="component" value="Unassembled WGS sequence"/>
</dbReference>
<evidence type="ECO:0000256" key="5">
    <source>
        <dbReference type="ARBA" id="ARBA00023242"/>
    </source>
</evidence>
<dbReference type="SMART" id="SM00338">
    <property type="entry name" value="BRLZ"/>
    <property type="match status" value="1"/>
</dbReference>
<dbReference type="CDD" id="cd14702">
    <property type="entry name" value="bZIP_plant_GBF1"/>
    <property type="match status" value="1"/>
</dbReference>
<evidence type="ECO:0000256" key="3">
    <source>
        <dbReference type="ARBA" id="ARBA00023125"/>
    </source>
</evidence>
<dbReference type="InterPro" id="IPR045314">
    <property type="entry name" value="bZIP_plant_GBF1"/>
</dbReference>
<dbReference type="InterPro" id="IPR054722">
    <property type="entry name" value="PolX-like_BBD"/>
</dbReference>
<dbReference type="Pfam" id="PF22936">
    <property type="entry name" value="Pol_BBD"/>
    <property type="match status" value="1"/>
</dbReference>
<keyword evidence="3" id="KW-0238">DNA-binding</keyword>
<feature type="compositionally biased region" description="Low complexity" evidence="7">
    <location>
        <begin position="421"/>
        <end position="430"/>
    </location>
</feature>
<evidence type="ECO:0000256" key="1">
    <source>
        <dbReference type="ARBA" id="ARBA00004123"/>
    </source>
</evidence>
<dbReference type="GO" id="GO:0045893">
    <property type="term" value="P:positive regulation of DNA-templated transcription"/>
    <property type="evidence" value="ECO:0007669"/>
    <property type="project" value="TreeGrafter"/>
</dbReference>
<dbReference type="FunFam" id="1.20.5.170:FF:000020">
    <property type="entry name" value="BZIP transcription factor"/>
    <property type="match status" value="1"/>
</dbReference>
<feature type="domain" description="CCHC-type" evidence="8">
    <location>
        <begin position="261"/>
        <end position="277"/>
    </location>
</feature>
<feature type="domain" description="BZIP" evidence="9">
    <location>
        <begin position="441"/>
        <end position="504"/>
    </location>
</feature>
<comment type="caution">
    <text evidence="10">The sequence shown here is derived from an EMBL/GenBank/DDBJ whole genome shotgun (WGS) entry which is preliminary data.</text>
</comment>
<keyword evidence="11" id="KW-1185">Reference proteome</keyword>
<sequence length="585" mass="66409">MTQSINVKHVLIAVHIPVSLHSHATSVPIFNGLNFFDWSEQVQFHLGVLDLDLALQVEKPAAITNASGNEERAHYKAWERSNRLSLMFMRMSISNNIKSALPKTESAKEFMEFVKERSQTADKSLAGTLMGTLTTMKFDGSRTMHEHVIEMTNIAARLKSLGMEVDENFLVRFILNSLPSEYGPFQMNYNTMKDKWNVHELHSMLVQEEIRLKNQGNHSIHYVNHQGAGKKIEKRHGKGKGQLKICESSAKIQKKESNKNKCHFCGKFGHFQKDCKKRKAWFEKKGKLIAYVCLESNLTEVPHNTWWLDSGGTTHVSNMMQGFLTIQTISPNEKFVLMGNRVKVPVEAVGTYRLILDTGHHLDLYETLYVPSISRNLVSVSKLDVAGYYFKFGNGCFIFSEKNIFLTLKLQRLMASPGGTSSGSSLLHNSGGDEGLQTVTDQKKRKRMISNRESARRSRMRKQKQLSDLITESSQLQKENSQATMLLNIITRRCATVEAENSILRAQVMELSYALESLDEITQSIRGSNNMVLWDGTQLMNSLMISLRWKKSKLRCIIGLTKTLKIGNWCSLYMAYCIASTFPET</sequence>
<accession>A0A8J5C6L8</accession>
<evidence type="ECO:0000259" key="8">
    <source>
        <dbReference type="PROSITE" id="PS50158"/>
    </source>
</evidence>
<evidence type="ECO:0000256" key="7">
    <source>
        <dbReference type="SAM" id="MobiDB-lite"/>
    </source>
</evidence>
<dbReference type="GO" id="GO:0005634">
    <property type="term" value="C:nucleus"/>
    <property type="evidence" value="ECO:0007669"/>
    <property type="project" value="UniProtKB-SubCell"/>
</dbReference>
<dbReference type="InterPro" id="IPR036875">
    <property type="entry name" value="Znf_CCHC_sf"/>
</dbReference>
<evidence type="ECO:0000313" key="10">
    <source>
        <dbReference type="EMBL" id="KAG6473652.1"/>
    </source>
</evidence>
<evidence type="ECO:0000256" key="6">
    <source>
        <dbReference type="PROSITE-ProRule" id="PRU00047"/>
    </source>
</evidence>
<protein>
    <recommendedName>
        <fullName evidence="12">CCHC-type domain-containing protein</fullName>
    </recommendedName>
</protein>
<dbReference type="SUPFAM" id="SSF57959">
    <property type="entry name" value="Leucine zipper domain"/>
    <property type="match status" value="1"/>
</dbReference>
<dbReference type="GO" id="GO:0046982">
    <property type="term" value="F:protein heterodimerization activity"/>
    <property type="evidence" value="ECO:0007669"/>
    <property type="project" value="UniProtKB-ARBA"/>
</dbReference>
<gene>
    <name evidence="10" type="ORF">ZIOFF_067569</name>
</gene>
<keyword evidence="2" id="KW-0805">Transcription regulation</keyword>
<dbReference type="GO" id="GO:0003700">
    <property type="term" value="F:DNA-binding transcription factor activity"/>
    <property type="evidence" value="ECO:0007669"/>
    <property type="project" value="InterPro"/>
</dbReference>
<keyword evidence="6" id="KW-0862">Zinc</keyword>
<keyword evidence="5" id="KW-0539">Nucleus</keyword>
<dbReference type="Gene3D" id="1.20.5.170">
    <property type="match status" value="1"/>
</dbReference>
<dbReference type="InterPro" id="IPR001878">
    <property type="entry name" value="Znf_CCHC"/>
</dbReference>
<dbReference type="InterPro" id="IPR004827">
    <property type="entry name" value="bZIP"/>
</dbReference>
<name>A0A8J5C6L8_ZINOF</name>
<keyword evidence="6" id="KW-0479">Metal-binding</keyword>
<proteinExistence type="predicted"/>
<dbReference type="GO" id="GO:0008270">
    <property type="term" value="F:zinc ion binding"/>
    <property type="evidence" value="ECO:0007669"/>
    <property type="project" value="UniProtKB-KW"/>
</dbReference>
<dbReference type="EMBL" id="JACMSC010000019">
    <property type="protein sequence ID" value="KAG6473652.1"/>
    <property type="molecule type" value="Genomic_DNA"/>
</dbReference>
<evidence type="ECO:0000256" key="4">
    <source>
        <dbReference type="ARBA" id="ARBA00023163"/>
    </source>
</evidence>
<dbReference type="PROSITE" id="PS50158">
    <property type="entry name" value="ZF_CCHC"/>
    <property type="match status" value="1"/>
</dbReference>
<dbReference type="Pfam" id="PF00170">
    <property type="entry name" value="bZIP_1"/>
    <property type="match status" value="1"/>
</dbReference>
<dbReference type="SMART" id="SM00343">
    <property type="entry name" value="ZnF_C2HC"/>
    <property type="match status" value="1"/>
</dbReference>
<dbReference type="GO" id="GO:0000976">
    <property type="term" value="F:transcription cis-regulatory region binding"/>
    <property type="evidence" value="ECO:0007669"/>
    <property type="project" value="TreeGrafter"/>
</dbReference>
<dbReference type="PROSITE" id="PS00036">
    <property type="entry name" value="BZIP_BASIC"/>
    <property type="match status" value="1"/>
</dbReference>
<feature type="region of interest" description="Disordered" evidence="7">
    <location>
        <begin position="421"/>
        <end position="463"/>
    </location>
</feature>
<reference evidence="10 11" key="1">
    <citation type="submission" date="2020-08" db="EMBL/GenBank/DDBJ databases">
        <title>Plant Genome Project.</title>
        <authorList>
            <person name="Zhang R.-G."/>
        </authorList>
    </citation>
    <scope>NUCLEOTIDE SEQUENCE [LARGE SCALE GENOMIC DNA]</scope>
    <source>
        <tissue evidence="10">Rhizome</tissue>
    </source>
</reference>
<evidence type="ECO:0000313" key="11">
    <source>
        <dbReference type="Proteomes" id="UP000734854"/>
    </source>
</evidence>
<dbReference type="Pfam" id="PF14223">
    <property type="entry name" value="Retrotran_gag_2"/>
    <property type="match status" value="1"/>
</dbReference>
<dbReference type="PANTHER" id="PTHR45764">
    <property type="entry name" value="BZIP TRANSCRIPTION FACTOR 44"/>
    <property type="match status" value="1"/>
</dbReference>
<evidence type="ECO:0000259" key="9">
    <source>
        <dbReference type="PROSITE" id="PS50217"/>
    </source>
</evidence>
<keyword evidence="6" id="KW-0863">Zinc-finger</keyword>
<organism evidence="10 11">
    <name type="scientific">Zingiber officinale</name>
    <name type="common">Ginger</name>
    <name type="synonym">Amomum zingiber</name>
    <dbReference type="NCBI Taxonomy" id="94328"/>
    <lineage>
        <taxon>Eukaryota</taxon>
        <taxon>Viridiplantae</taxon>
        <taxon>Streptophyta</taxon>
        <taxon>Embryophyta</taxon>
        <taxon>Tracheophyta</taxon>
        <taxon>Spermatophyta</taxon>
        <taxon>Magnoliopsida</taxon>
        <taxon>Liliopsida</taxon>
        <taxon>Zingiberales</taxon>
        <taxon>Zingiberaceae</taxon>
        <taxon>Zingiber</taxon>
    </lineage>
</organism>
<dbReference type="InterPro" id="IPR046347">
    <property type="entry name" value="bZIP_sf"/>
</dbReference>
<dbReference type="SUPFAM" id="SSF57756">
    <property type="entry name" value="Retrovirus zinc finger-like domains"/>
    <property type="match status" value="1"/>
</dbReference>
<dbReference type="PROSITE" id="PS50217">
    <property type="entry name" value="BZIP"/>
    <property type="match status" value="1"/>
</dbReference>
<comment type="subcellular location">
    <subcellularLocation>
        <location evidence="1">Nucleus</location>
    </subcellularLocation>
</comment>